<evidence type="ECO:0000313" key="3">
    <source>
        <dbReference type="Proteomes" id="UP000641454"/>
    </source>
</evidence>
<dbReference type="EMBL" id="JACRUL010000025">
    <property type="protein sequence ID" value="MBC5844985.1"/>
    <property type="molecule type" value="Genomic_DNA"/>
</dbReference>
<dbReference type="RefSeq" id="WP_187018982.1">
    <property type="nucleotide sequence ID" value="NZ_JACRUK010000026.1"/>
</dbReference>
<keyword evidence="2" id="KW-0489">Methyltransferase</keyword>
<name>A0A923N2Q8_9FLAO</name>
<evidence type="ECO:0000313" key="2">
    <source>
        <dbReference type="EMBL" id="MBC5844985.1"/>
    </source>
</evidence>
<organism evidence="2 3">
    <name type="scientific">Flavobacterium muglaense</name>
    <dbReference type="NCBI Taxonomy" id="2764716"/>
    <lineage>
        <taxon>Bacteria</taxon>
        <taxon>Pseudomonadati</taxon>
        <taxon>Bacteroidota</taxon>
        <taxon>Flavobacteriia</taxon>
        <taxon>Flavobacteriales</taxon>
        <taxon>Flavobacteriaceae</taxon>
        <taxon>Flavobacterium</taxon>
    </lineage>
</organism>
<keyword evidence="1" id="KW-1133">Transmembrane helix</keyword>
<feature type="transmembrane region" description="Helical" evidence="1">
    <location>
        <begin position="204"/>
        <end position="224"/>
    </location>
</feature>
<dbReference type="SUPFAM" id="SSF53335">
    <property type="entry name" value="S-adenosyl-L-methionine-dependent methyltransferases"/>
    <property type="match status" value="1"/>
</dbReference>
<dbReference type="AlphaFoldDB" id="A0A923N2Q8"/>
<evidence type="ECO:0000256" key="1">
    <source>
        <dbReference type="SAM" id="Phobius"/>
    </source>
</evidence>
<gene>
    <name evidence="2" type="ORF">H8R25_11100</name>
</gene>
<dbReference type="GO" id="GO:0008168">
    <property type="term" value="F:methyltransferase activity"/>
    <property type="evidence" value="ECO:0007669"/>
    <property type="project" value="UniProtKB-KW"/>
</dbReference>
<keyword evidence="1" id="KW-0472">Membrane</keyword>
<dbReference type="GO" id="GO:0032259">
    <property type="term" value="P:methylation"/>
    <property type="evidence" value="ECO:0007669"/>
    <property type="project" value="UniProtKB-KW"/>
</dbReference>
<dbReference type="Gene3D" id="3.40.50.150">
    <property type="entry name" value="Vaccinia Virus protein VP39"/>
    <property type="match status" value="1"/>
</dbReference>
<keyword evidence="1" id="KW-0812">Transmembrane</keyword>
<protein>
    <submittedName>
        <fullName evidence="2">Class I SAM-dependent methyltransferase</fullName>
    </submittedName>
</protein>
<reference evidence="2 3" key="1">
    <citation type="submission" date="2020-08" db="EMBL/GenBank/DDBJ databases">
        <title>Description of novel Flavobacterium F-392 isolate.</title>
        <authorList>
            <person name="Saticioglu I.B."/>
            <person name="Duman M."/>
            <person name="Altun S."/>
        </authorList>
    </citation>
    <scope>NUCLEOTIDE SEQUENCE [LARGE SCALE GENOMIC DNA]</scope>
    <source>
        <strain evidence="2 3">F-392</strain>
    </source>
</reference>
<proteinExistence type="predicted"/>
<keyword evidence="3" id="KW-1185">Reference proteome</keyword>
<dbReference type="InterPro" id="IPR029063">
    <property type="entry name" value="SAM-dependent_MTases_sf"/>
</dbReference>
<sequence>MDIEFIKKTIKKETFDPGIIGFFINYNFLIRKSIQKAIKSNASKLEGSLLDFGCGTKPYKKLFVNVKEYLGVDYKIEGREQNYSEVDAFYDGKNIPFENEKFDSLLCTEVLEHVFNIDELLVEFHRVLKNDGLAIITTPFMWEEHEMPYDFARYTTPALKYLYERNGFKVIDHFKTGNYIEVIFQFNLNYIKNILPNNKVLRQFFLLPFILFFNTLGLFFSFILPVDKTAYFNNVFILEKIS</sequence>
<comment type="caution">
    <text evidence="2">The sequence shown here is derived from an EMBL/GenBank/DDBJ whole genome shotgun (WGS) entry which is preliminary data.</text>
</comment>
<accession>A0A923N2Q8</accession>
<keyword evidence="2" id="KW-0808">Transferase</keyword>
<dbReference type="Pfam" id="PF13489">
    <property type="entry name" value="Methyltransf_23"/>
    <property type="match status" value="1"/>
</dbReference>
<dbReference type="Proteomes" id="UP000641454">
    <property type="component" value="Unassembled WGS sequence"/>
</dbReference>